<feature type="signal peptide" evidence="1">
    <location>
        <begin position="1"/>
        <end position="22"/>
    </location>
</feature>
<proteinExistence type="predicted"/>
<sequence>MGSPQNGCGLLYLLTSILPSDAYAPVFPTLDVTPRRSTNIHCETNDGPVPASIEGSVIRVPKQKSFPPLIDTSHQLLSENDAEEAERTKNLCEEGGISFETRSEDILLRGLVPGRERKRKPLRGKRVKVKIVRGKCRGS</sequence>
<protein>
    <submittedName>
        <fullName evidence="2">Uncharacterized protein</fullName>
    </submittedName>
</protein>
<feature type="chain" id="PRO_5046120722" evidence="1">
    <location>
        <begin position="23"/>
        <end position="139"/>
    </location>
</feature>
<organism evidence="2 3">
    <name type="scientific">Stylosanthes scabra</name>
    <dbReference type="NCBI Taxonomy" id="79078"/>
    <lineage>
        <taxon>Eukaryota</taxon>
        <taxon>Viridiplantae</taxon>
        <taxon>Streptophyta</taxon>
        <taxon>Embryophyta</taxon>
        <taxon>Tracheophyta</taxon>
        <taxon>Spermatophyta</taxon>
        <taxon>Magnoliopsida</taxon>
        <taxon>eudicotyledons</taxon>
        <taxon>Gunneridae</taxon>
        <taxon>Pentapetalae</taxon>
        <taxon>rosids</taxon>
        <taxon>fabids</taxon>
        <taxon>Fabales</taxon>
        <taxon>Fabaceae</taxon>
        <taxon>Papilionoideae</taxon>
        <taxon>50 kb inversion clade</taxon>
        <taxon>dalbergioids sensu lato</taxon>
        <taxon>Dalbergieae</taxon>
        <taxon>Pterocarpus clade</taxon>
        <taxon>Stylosanthes</taxon>
    </lineage>
</organism>
<reference evidence="2 3" key="1">
    <citation type="journal article" date="2023" name="Plants (Basel)">
        <title>Bridging the Gap: Combining Genomics and Transcriptomics Approaches to Understand Stylosanthes scabra, an Orphan Legume from the Brazilian Caatinga.</title>
        <authorList>
            <person name="Ferreira-Neto J.R.C."/>
            <person name="da Silva M.D."/>
            <person name="Binneck E."/>
            <person name="de Melo N.F."/>
            <person name="da Silva R.H."/>
            <person name="de Melo A.L.T.M."/>
            <person name="Pandolfi V."/>
            <person name="Bustamante F.O."/>
            <person name="Brasileiro-Vidal A.C."/>
            <person name="Benko-Iseppon A.M."/>
        </authorList>
    </citation>
    <scope>NUCLEOTIDE SEQUENCE [LARGE SCALE GENOMIC DNA]</scope>
    <source>
        <tissue evidence="2">Leaves</tissue>
    </source>
</reference>
<accession>A0ABU6ZC19</accession>
<gene>
    <name evidence="2" type="ORF">PIB30_034290</name>
</gene>
<evidence type="ECO:0000313" key="3">
    <source>
        <dbReference type="Proteomes" id="UP001341840"/>
    </source>
</evidence>
<dbReference type="EMBL" id="JASCZI010272019">
    <property type="protein sequence ID" value="MED6219275.1"/>
    <property type="molecule type" value="Genomic_DNA"/>
</dbReference>
<evidence type="ECO:0000313" key="2">
    <source>
        <dbReference type="EMBL" id="MED6219275.1"/>
    </source>
</evidence>
<keyword evidence="1" id="KW-0732">Signal</keyword>
<name>A0ABU6ZC19_9FABA</name>
<keyword evidence="3" id="KW-1185">Reference proteome</keyword>
<comment type="caution">
    <text evidence="2">The sequence shown here is derived from an EMBL/GenBank/DDBJ whole genome shotgun (WGS) entry which is preliminary data.</text>
</comment>
<evidence type="ECO:0000256" key="1">
    <source>
        <dbReference type="SAM" id="SignalP"/>
    </source>
</evidence>
<dbReference type="Proteomes" id="UP001341840">
    <property type="component" value="Unassembled WGS sequence"/>
</dbReference>